<dbReference type="GO" id="GO:0008667">
    <property type="term" value="F:2,3-dihydro-2,3-dihydroxybenzoate dehydrogenase activity"/>
    <property type="evidence" value="ECO:0007669"/>
    <property type="project" value="UniProtKB-EC"/>
</dbReference>
<comment type="similarity">
    <text evidence="1">Belongs to the short-chain dehydrogenases/reductases (SDR) family.</text>
</comment>
<dbReference type="Pfam" id="PF00106">
    <property type="entry name" value="adh_short"/>
    <property type="match status" value="1"/>
</dbReference>
<evidence type="ECO:0000313" key="4">
    <source>
        <dbReference type="Proteomes" id="UP000254978"/>
    </source>
</evidence>
<name>A0A378TA93_9MYCO</name>
<dbReference type="EMBL" id="UGQT01000001">
    <property type="protein sequence ID" value="STZ57540.1"/>
    <property type="molecule type" value="Genomic_DNA"/>
</dbReference>
<dbReference type="InterPro" id="IPR002347">
    <property type="entry name" value="SDR_fam"/>
</dbReference>
<dbReference type="RefSeq" id="WP_172544962.1">
    <property type="nucleotide sequence ID" value="NZ_AP022600.1"/>
</dbReference>
<dbReference type="Proteomes" id="UP000254978">
    <property type="component" value="Unassembled WGS sequence"/>
</dbReference>
<accession>A0A378TA93</accession>
<evidence type="ECO:0000256" key="2">
    <source>
        <dbReference type="ARBA" id="ARBA00023002"/>
    </source>
</evidence>
<sequence>MTSHHQHPLGSGFTAASTTADILAGVELTGVNAVVTGGHSGLGAETTRALAGAGAAVTVAARNPDRAAQALSGLNVDIRRLDLMDPLSIDRFTAGWRETGRPLHILINNAGLPAPAAVQRDARGFEAQFATNHLGHFQLTLGLLPVLRAARGARVVTVSSGAQRFGHIRWEDLHFENGYNPDVAYAQSKVANVLFTVELDRRYRTDGIRGYAVHPGVVVGTALNAAGGPEQLRTMGLIDAAGHAIIRPETGRKTAAQGAATIVFAATSPLLAGIGGVYLMDNDISPVVAGDVPMTFSPDQAIPAEVAPHAIDPESARRLWQLSEELVSPTHHDRNGR</sequence>
<evidence type="ECO:0000313" key="3">
    <source>
        <dbReference type="EMBL" id="STZ57540.1"/>
    </source>
</evidence>
<protein>
    <submittedName>
        <fullName evidence="3">Short-chain dehydrogenase/reductase SDR</fullName>
        <ecNumber evidence="3">1.3.1.28</ecNumber>
    </submittedName>
</protein>
<dbReference type="SUPFAM" id="SSF51735">
    <property type="entry name" value="NAD(P)-binding Rossmann-fold domains"/>
    <property type="match status" value="1"/>
</dbReference>
<dbReference type="AlphaFoldDB" id="A0A378TA93"/>
<keyword evidence="4" id="KW-1185">Reference proteome</keyword>
<evidence type="ECO:0000256" key="1">
    <source>
        <dbReference type="ARBA" id="ARBA00006484"/>
    </source>
</evidence>
<dbReference type="PANTHER" id="PTHR24320">
    <property type="entry name" value="RETINOL DEHYDROGENASE"/>
    <property type="match status" value="1"/>
</dbReference>
<dbReference type="PANTHER" id="PTHR24320:SF148">
    <property type="entry name" value="NAD(P)-BINDING ROSSMANN-FOLD SUPERFAMILY PROTEIN"/>
    <property type="match status" value="1"/>
</dbReference>
<proteinExistence type="inferred from homology"/>
<dbReference type="EC" id="1.3.1.28" evidence="3"/>
<organism evidence="3 4">
    <name type="scientific">Mycolicibacterium tokaiense</name>
    <dbReference type="NCBI Taxonomy" id="39695"/>
    <lineage>
        <taxon>Bacteria</taxon>
        <taxon>Bacillati</taxon>
        <taxon>Actinomycetota</taxon>
        <taxon>Actinomycetes</taxon>
        <taxon>Mycobacteriales</taxon>
        <taxon>Mycobacteriaceae</taxon>
        <taxon>Mycolicibacterium</taxon>
    </lineage>
</organism>
<dbReference type="PRINTS" id="PR00081">
    <property type="entry name" value="GDHRDH"/>
</dbReference>
<dbReference type="Gene3D" id="3.40.50.720">
    <property type="entry name" value="NAD(P)-binding Rossmann-like Domain"/>
    <property type="match status" value="1"/>
</dbReference>
<reference evidence="3 4" key="1">
    <citation type="submission" date="2018-06" db="EMBL/GenBank/DDBJ databases">
        <authorList>
            <consortium name="Pathogen Informatics"/>
            <person name="Doyle S."/>
        </authorList>
    </citation>
    <scope>NUCLEOTIDE SEQUENCE [LARGE SCALE GENOMIC DNA]</scope>
    <source>
        <strain evidence="3 4">NCTC10821</strain>
    </source>
</reference>
<dbReference type="InterPro" id="IPR036291">
    <property type="entry name" value="NAD(P)-bd_dom_sf"/>
</dbReference>
<keyword evidence="2 3" id="KW-0560">Oxidoreductase</keyword>
<gene>
    <name evidence="3" type="primary">dhbA</name>
    <name evidence="3" type="ORF">NCTC10821_01042</name>
</gene>